<feature type="transmembrane region" description="Helical" evidence="2">
    <location>
        <begin position="360"/>
        <end position="380"/>
    </location>
</feature>
<dbReference type="RefSeq" id="WP_394850069.1">
    <property type="nucleotide sequence ID" value="NZ_CP089982.1"/>
</dbReference>
<feature type="region of interest" description="Disordered" evidence="1">
    <location>
        <begin position="1021"/>
        <end position="1040"/>
    </location>
</feature>
<keyword evidence="2" id="KW-0812">Transmembrane</keyword>
<dbReference type="InterPro" id="IPR001036">
    <property type="entry name" value="Acrflvin-R"/>
</dbReference>
<keyword evidence="2" id="KW-0472">Membrane</keyword>
<dbReference type="Gene3D" id="3.30.2090.10">
    <property type="entry name" value="Multidrug efflux transporter AcrB TolC docking domain, DN and DC subdomains"/>
    <property type="match status" value="2"/>
</dbReference>
<feature type="transmembrane region" description="Helical" evidence="2">
    <location>
        <begin position="984"/>
        <end position="1009"/>
    </location>
</feature>
<evidence type="ECO:0000256" key="1">
    <source>
        <dbReference type="SAM" id="MobiDB-lite"/>
    </source>
</evidence>
<feature type="transmembrane region" description="Helical" evidence="2">
    <location>
        <begin position="12"/>
        <end position="32"/>
    </location>
</feature>
<dbReference type="EMBL" id="CP089982">
    <property type="protein sequence ID" value="WXA99429.1"/>
    <property type="molecule type" value="Genomic_DNA"/>
</dbReference>
<feature type="transmembrane region" description="Helical" evidence="2">
    <location>
        <begin position="529"/>
        <end position="548"/>
    </location>
</feature>
<sequence>MNISAPFIQRPIATSLLAAAVLIAGITAYLFLPVAPLPRVDMPSINVSASLPGASPETMASAVATPLERRFGRIAGLNEITSTSSLGTTSIQLQFDLDRDVESAARDVQAAINAAAGELPSNLPFRPNYRKINPADQPILIISLKSDTIPLSQIFDTANSILAQKISQVQGVGQVFVGGGQQPAVRVQVDPAALAGMGLNLEDVRTVISQATIDQPKGGLSGADQAHSLSANDQLFGAKQFQELVVTYRDNATVRLKDVARVVDDVENNRVAAWANNERAVLMIVRRQPGANIIDVIGRVRAILPHLADSISPAVNISVTLDRSQTIRASVRDVEQTLVLSVGLVVLVVFAFLRNLRATAIPTVAVPLSIVATFGVMYLLGYSLDNLSLMALTISTGFVVDDAIVVTENVTRFIELGDSPMNAALKGAKQIGFTIVSITVSLIAVFIPILLMGGIIGRLFREFAVTLSIAIAVSALVSLTLTPMMCSRLLRHKHEENQGAFYRVSERFFERMLSIYARGLKWVLGHHRLTLAVTLVTLVVTVALYILVPKGLFPQQDTGSLAGFSESSQDTSFPTMRDKQAQINAILKADPDVAQALSFIGGGGTVNTGSAFVELKPLGVRKSTADEVIARLRPKLSQVPGVNLYLQSVQDIRMGGRTTRTQYQYSLQDANLRELREWGPKMVERLKKLPELRDVASDQQTSGIELGLDIDRDTASRLGISPQNIDDTLYDAYGQRQVATVYTQLNQNRVILEIKPELQKNLDGLQSIYVRAPDGSQVPLSSLTKPASRPTALSIPHQGQFPATTLSFNLAPGVALGQAVDAIHRAELEIGLPPSVHADFQGTAQAFKSSLSSQPILILAALFTVYIVLGVLYESLIHPVTILSTLPSAGVGALLALLAFKTELSIIALIGIILLIGIVKKNAIMMIDFAIEAERDENLSPHDAIYKACVLRFRPIMMTTLAALLGGLPLALGHGMGSELRRPLGIAIVGGLLISQMLTLFTTPVIYLYMDRFSRRKAHPIKTESAEPGSTSIPFATGQP</sequence>
<reference evidence="3 4" key="1">
    <citation type="submission" date="2021-12" db="EMBL/GenBank/DDBJ databases">
        <title>Discovery of the Pendulisporaceae a myxobacterial family with distinct sporulation behavior and unique specialized metabolism.</title>
        <authorList>
            <person name="Garcia R."/>
            <person name="Popoff A."/>
            <person name="Bader C.D."/>
            <person name="Loehr J."/>
            <person name="Walesch S."/>
            <person name="Walt C."/>
            <person name="Boldt J."/>
            <person name="Bunk B."/>
            <person name="Haeckl F.J.F.P.J."/>
            <person name="Gunesch A.P."/>
            <person name="Birkelbach J."/>
            <person name="Nuebel U."/>
            <person name="Pietschmann T."/>
            <person name="Bach T."/>
            <person name="Mueller R."/>
        </authorList>
    </citation>
    <scope>NUCLEOTIDE SEQUENCE [LARGE SCALE GENOMIC DNA]</scope>
    <source>
        <strain evidence="3 4">MSr12523</strain>
    </source>
</reference>
<feature type="transmembrane region" description="Helical" evidence="2">
    <location>
        <begin position="463"/>
        <end position="481"/>
    </location>
</feature>
<dbReference type="Pfam" id="PF00873">
    <property type="entry name" value="ACR_tran"/>
    <property type="match status" value="1"/>
</dbReference>
<evidence type="ECO:0000313" key="3">
    <source>
        <dbReference type="EMBL" id="WXA99429.1"/>
    </source>
</evidence>
<dbReference type="SUPFAM" id="SSF82693">
    <property type="entry name" value="Multidrug efflux transporter AcrB pore domain, PN1, PN2, PC1 and PC2 subdomains"/>
    <property type="match status" value="3"/>
</dbReference>
<dbReference type="Gene3D" id="3.30.70.1320">
    <property type="entry name" value="Multidrug efflux transporter AcrB pore domain like"/>
    <property type="match status" value="1"/>
</dbReference>
<evidence type="ECO:0000256" key="2">
    <source>
        <dbReference type="SAM" id="Phobius"/>
    </source>
</evidence>
<dbReference type="Proteomes" id="UP001379533">
    <property type="component" value="Chromosome"/>
</dbReference>
<evidence type="ECO:0000313" key="4">
    <source>
        <dbReference type="Proteomes" id="UP001379533"/>
    </source>
</evidence>
<name>A0ABZ2KR17_9BACT</name>
<feature type="transmembrane region" description="Helical" evidence="2">
    <location>
        <begin position="955"/>
        <end position="972"/>
    </location>
</feature>
<protein>
    <submittedName>
        <fullName evidence="3">Multidrug efflux RND transporter permease subunit</fullName>
    </submittedName>
</protein>
<dbReference type="InterPro" id="IPR027463">
    <property type="entry name" value="AcrB_DN_DC_subdom"/>
</dbReference>
<keyword evidence="2" id="KW-1133">Transmembrane helix</keyword>
<dbReference type="PANTHER" id="PTHR32063:SF21">
    <property type="entry name" value="MULTIDRUG RESISTANCE PROTEIN MDTB"/>
    <property type="match status" value="1"/>
</dbReference>
<feature type="transmembrane region" description="Helical" evidence="2">
    <location>
        <begin position="893"/>
        <end position="919"/>
    </location>
</feature>
<dbReference type="Gene3D" id="1.20.1640.10">
    <property type="entry name" value="Multidrug efflux transporter AcrB transmembrane domain"/>
    <property type="match status" value="2"/>
</dbReference>
<feature type="compositionally biased region" description="Polar residues" evidence="1">
    <location>
        <begin position="1028"/>
        <end position="1040"/>
    </location>
</feature>
<proteinExistence type="predicted"/>
<dbReference type="SUPFAM" id="SSF82714">
    <property type="entry name" value="Multidrug efflux transporter AcrB TolC docking domain, DN and DC subdomains"/>
    <property type="match status" value="2"/>
</dbReference>
<dbReference type="SUPFAM" id="SSF82866">
    <property type="entry name" value="Multidrug efflux transporter AcrB transmembrane domain"/>
    <property type="match status" value="2"/>
</dbReference>
<feature type="transmembrane region" description="Helical" evidence="2">
    <location>
        <begin position="431"/>
        <end position="451"/>
    </location>
</feature>
<dbReference type="PRINTS" id="PR00702">
    <property type="entry name" value="ACRIFLAVINRP"/>
</dbReference>
<dbReference type="PANTHER" id="PTHR32063">
    <property type="match status" value="1"/>
</dbReference>
<dbReference type="Gene3D" id="3.30.70.1440">
    <property type="entry name" value="Multidrug efflux transporter AcrB pore domain"/>
    <property type="match status" value="1"/>
</dbReference>
<gene>
    <name evidence="3" type="ORF">LZC95_21740</name>
</gene>
<organism evidence="3 4">
    <name type="scientific">Pendulispora brunnea</name>
    <dbReference type="NCBI Taxonomy" id="2905690"/>
    <lineage>
        <taxon>Bacteria</taxon>
        <taxon>Pseudomonadati</taxon>
        <taxon>Myxococcota</taxon>
        <taxon>Myxococcia</taxon>
        <taxon>Myxococcales</taxon>
        <taxon>Sorangiineae</taxon>
        <taxon>Pendulisporaceae</taxon>
        <taxon>Pendulispora</taxon>
    </lineage>
</organism>
<accession>A0ABZ2KR17</accession>
<dbReference type="Gene3D" id="3.30.70.1430">
    <property type="entry name" value="Multidrug efflux transporter AcrB pore domain"/>
    <property type="match status" value="2"/>
</dbReference>
<feature type="transmembrane region" description="Helical" evidence="2">
    <location>
        <begin position="856"/>
        <end position="873"/>
    </location>
</feature>
<dbReference type="NCBIfam" id="NF033617">
    <property type="entry name" value="RND_permease_2"/>
    <property type="match status" value="1"/>
</dbReference>
<keyword evidence="4" id="KW-1185">Reference proteome</keyword>
<feature type="transmembrane region" description="Helical" evidence="2">
    <location>
        <begin position="337"/>
        <end position="353"/>
    </location>
</feature>